<evidence type="ECO:0000259" key="12">
    <source>
        <dbReference type="PROSITE" id="PS50853"/>
    </source>
</evidence>
<evidence type="ECO:0000256" key="7">
    <source>
        <dbReference type="ARBA" id="ARBA00051722"/>
    </source>
</evidence>
<keyword evidence="9" id="KW-0812">Transmembrane</keyword>
<dbReference type="PRINTS" id="PR00700">
    <property type="entry name" value="PRTYPHPHTASE"/>
</dbReference>
<keyword evidence="9" id="KW-1133">Transmembrane helix</keyword>
<dbReference type="Pfam" id="PF00041">
    <property type="entry name" value="fn3"/>
    <property type="match status" value="1"/>
</dbReference>
<dbReference type="PROSITE" id="PS00383">
    <property type="entry name" value="TYR_PHOSPHATASE_1"/>
    <property type="match status" value="1"/>
</dbReference>
<dbReference type="InterPro" id="IPR003961">
    <property type="entry name" value="FN3_dom"/>
</dbReference>
<feature type="domain" description="Tyrosine specific protein phosphatases" evidence="11">
    <location>
        <begin position="1107"/>
        <end position="1181"/>
    </location>
</feature>
<dbReference type="Proteomes" id="UP000319801">
    <property type="component" value="Unassembled WGS sequence"/>
</dbReference>
<name>A0A556U4A8_BAGYA</name>
<keyword evidence="6 9" id="KW-0472">Membrane</keyword>
<feature type="domain" description="Tyrosine-protein phosphatase" evidence="10">
    <location>
        <begin position="953"/>
        <end position="1190"/>
    </location>
</feature>
<dbReference type="InterPro" id="IPR036116">
    <property type="entry name" value="FN3_sf"/>
</dbReference>
<protein>
    <recommendedName>
        <fullName evidence="2">protein-tyrosine-phosphatase</fullName>
        <ecNumber evidence="2">3.1.3.48</ecNumber>
    </recommendedName>
</protein>
<dbReference type="FunFam" id="3.90.190.10:FF:000185">
    <property type="entry name" value="Predicted protein"/>
    <property type="match status" value="1"/>
</dbReference>
<dbReference type="GO" id="GO:0016020">
    <property type="term" value="C:membrane"/>
    <property type="evidence" value="ECO:0007669"/>
    <property type="project" value="UniProtKB-SubCell"/>
</dbReference>
<dbReference type="AlphaFoldDB" id="A0A556U4A8"/>
<evidence type="ECO:0000256" key="1">
    <source>
        <dbReference type="ARBA" id="ARBA00004167"/>
    </source>
</evidence>
<evidence type="ECO:0000256" key="8">
    <source>
        <dbReference type="SAM" id="MobiDB-lite"/>
    </source>
</evidence>
<dbReference type="EMBL" id="VCAZ01000046">
    <property type="protein sequence ID" value="TSM52345.1"/>
    <property type="molecule type" value="Genomic_DNA"/>
</dbReference>
<dbReference type="SMART" id="SM00060">
    <property type="entry name" value="FN3"/>
    <property type="match status" value="1"/>
</dbReference>
<dbReference type="Pfam" id="PF00102">
    <property type="entry name" value="Y_phosphatase"/>
    <property type="match status" value="1"/>
</dbReference>
<dbReference type="PROSITE" id="PS50055">
    <property type="entry name" value="TYR_PHOSPHATASE_PTP"/>
    <property type="match status" value="1"/>
</dbReference>
<feature type="compositionally biased region" description="Polar residues" evidence="8">
    <location>
        <begin position="849"/>
        <end position="864"/>
    </location>
</feature>
<evidence type="ECO:0000259" key="11">
    <source>
        <dbReference type="PROSITE" id="PS50056"/>
    </source>
</evidence>
<accession>A0A556U4A8</accession>
<dbReference type="SUPFAM" id="SSF49265">
    <property type="entry name" value="Fibronectin type III"/>
    <property type="match status" value="1"/>
</dbReference>
<dbReference type="InterPro" id="IPR016130">
    <property type="entry name" value="Tyr_Pase_AS"/>
</dbReference>
<organism evidence="13 14">
    <name type="scientific">Bagarius yarrelli</name>
    <name type="common">Goonch</name>
    <name type="synonym">Bagrus yarrelli</name>
    <dbReference type="NCBI Taxonomy" id="175774"/>
    <lineage>
        <taxon>Eukaryota</taxon>
        <taxon>Metazoa</taxon>
        <taxon>Chordata</taxon>
        <taxon>Craniata</taxon>
        <taxon>Vertebrata</taxon>
        <taxon>Euteleostomi</taxon>
        <taxon>Actinopterygii</taxon>
        <taxon>Neopterygii</taxon>
        <taxon>Teleostei</taxon>
        <taxon>Ostariophysi</taxon>
        <taxon>Siluriformes</taxon>
        <taxon>Sisoridae</taxon>
        <taxon>Sisorinae</taxon>
        <taxon>Bagarius</taxon>
    </lineage>
</organism>
<reference evidence="13 14" key="1">
    <citation type="journal article" date="2019" name="Genome Biol. Evol.">
        <title>Whole-Genome Sequencing of the Giant Devil Catfish, Bagarius yarrelli.</title>
        <authorList>
            <person name="Jiang W."/>
            <person name="Lv Y."/>
            <person name="Cheng L."/>
            <person name="Yang K."/>
            <person name="Chao B."/>
            <person name="Wang X."/>
            <person name="Li Y."/>
            <person name="Pan X."/>
            <person name="You X."/>
            <person name="Zhang Y."/>
            <person name="Yang J."/>
            <person name="Li J."/>
            <person name="Zhang X."/>
            <person name="Liu S."/>
            <person name="Sun C."/>
            <person name="Yang J."/>
            <person name="Shi Q."/>
        </authorList>
    </citation>
    <scope>NUCLEOTIDE SEQUENCE [LARGE SCALE GENOMIC DNA]</scope>
    <source>
        <strain evidence="13">JWS20170419001</strain>
        <tissue evidence="13">Muscle</tissue>
    </source>
</reference>
<keyword evidence="13" id="KW-0675">Receptor</keyword>
<feature type="region of interest" description="Disordered" evidence="8">
    <location>
        <begin position="840"/>
        <end position="885"/>
    </location>
</feature>
<dbReference type="CDD" id="cd00063">
    <property type="entry name" value="FN3"/>
    <property type="match status" value="1"/>
</dbReference>
<dbReference type="InterPro" id="IPR000387">
    <property type="entry name" value="Tyr_Pase_dom"/>
</dbReference>
<dbReference type="PROSITE" id="PS50853">
    <property type="entry name" value="FN3"/>
    <property type="match status" value="1"/>
</dbReference>
<dbReference type="InterPro" id="IPR029021">
    <property type="entry name" value="Prot-tyrosine_phosphatase-like"/>
</dbReference>
<evidence type="ECO:0000313" key="14">
    <source>
        <dbReference type="Proteomes" id="UP000319801"/>
    </source>
</evidence>
<dbReference type="SMART" id="SM00404">
    <property type="entry name" value="PTPc_motif"/>
    <property type="match status" value="1"/>
</dbReference>
<dbReference type="GO" id="GO:0004725">
    <property type="term" value="F:protein tyrosine phosphatase activity"/>
    <property type="evidence" value="ECO:0007669"/>
    <property type="project" value="UniProtKB-EC"/>
</dbReference>
<comment type="subcellular location">
    <subcellularLocation>
        <location evidence="1">Membrane</location>
        <topology evidence="1">Single-pass membrane protein</topology>
    </subcellularLocation>
</comment>
<evidence type="ECO:0000256" key="5">
    <source>
        <dbReference type="ARBA" id="ARBA00022912"/>
    </source>
</evidence>
<keyword evidence="3" id="KW-0732">Signal</keyword>
<comment type="catalytic activity">
    <reaction evidence="7">
        <text>O-phospho-L-tyrosyl-[protein] + H2O = L-tyrosyl-[protein] + phosphate</text>
        <dbReference type="Rhea" id="RHEA:10684"/>
        <dbReference type="Rhea" id="RHEA-COMP:10136"/>
        <dbReference type="Rhea" id="RHEA-COMP:20101"/>
        <dbReference type="ChEBI" id="CHEBI:15377"/>
        <dbReference type="ChEBI" id="CHEBI:43474"/>
        <dbReference type="ChEBI" id="CHEBI:46858"/>
        <dbReference type="ChEBI" id="CHEBI:61978"/>
        <dbReference type="EC" id="3.1.3.48"/>
    </reaction>
</comment>
<dbReference type="PANTHER" id="PTHR19134:SF461">
    <property type="entry name" value="RECEPTOR-TYPE TYROSINE-PROTEIN PHOSPHATASE ZETA"/>
    <property type="match status" value="1"/>
</dbReference>
<proteinExistence type="predicted"/>
<dbReference type="Gene3D" id="2.60.40.10">
    <property type="entry name" value="Immunoglobulins"/>
    <property type="match status" value="1"/>
</dbReference>
<dbReference type="InterPro" id="IPR000242">
    <property type="entry name" value="PTP_cat"/>
</dbReference>
<evidence type="ECO:0000259" key="10">
    <source>
        <dbReference type="PROSITE" id="PS50055"/>
    </source>
</evidence>
<evidence type="ECO:0000256" key="4">
    <source>
        <dbReference type="ARBA" id="ARBA00022801"/>
    </source>
</evidence>
<evidence type="ECO:0000256" key="3">
    <source>
        <dbReference type="ARBA" id="ARBA00022729"/>
    </source>
</evidence>
<dbReference type="InterPro" id="IPR050348">
    <property type="entry name" value="Protein-Tyr_Phosphatase"/>
</dbReference>
<dbReference type="SMART" id="SM00194">
    <property type="entry name" value="PTPc"/>
    <property type="match status" value="1"/>
</dbReference>
<gene>
    <name evidence="13" type="ORF">Baya_8107</name>
</gene>
<keyword evidence="5" id="KW-0904">Protein phosphatase</keyword>
<dbReference type="PANTHER" id="PTHR19134">
    <property type="entry name" value="RECEPTOR-TYPE TYROSINE-PROTEIN PHOSPHATASE"/>
    <property type="match status" value="1"/>
</dbReference>
<dbReference type="InterPro" id="IPR003595">
    <property type="entry name" value="Tyr_Pase_cat"/>
</dbReference>
<evidence type="ECO:0000256" key="2">
    <source>
        <dbReference type="ARBA" id="ARBA00013064"/>
    </source>
</evidence>
<feature type="compositionally biased region" description="Basic and acidic residues" evidence="8">
    <location>
        <begin position="866"/>
        <end position="877"/>
    </location>
</feature>
<dbReference type="InterPro" id="IPR013783">
    <property type="entry name" value="Ig-like_fold"/>
</dbReference>
<dbReference type="Gene3D" id="3.90.190.10">
    <property type="entry name" value="Protein tyrosine phosphatase superfamily"/>
    <property type="match status" value="1"/>
</dbReference>
<dbReference type="SUPFAM" id="SSF52799">
    <property type="entry name" value="(Phosphotyrosine protein) phosphatases II"/>
    <property type="match status" value="1"/>
</dbReference>
<keyword evidence="4" id="KW-0378">Hydrolase</keyword>
<dbReference type="PROSITE" id="PS50056">
    <property type="entry name" value="TYR_PHOSPHATASE_2"/>
    <property type="match status" value="1"/>
</dbReference>
<keyword evidence="14" id="KW-1185">Reference proteome</keyword>
<sequence length="1259" mass="138398">MQIYCYEAFSIVYREPEIWGTDCCSCVSDEECKHEAIIDAVNVSADMLEMFCEVMTMQQSGYVILMDYLQNNYREQQLQFMGQVYSSYTGTEEILTPICSSEPENVQAYPHNYTSLLVMWERPRAVYDANIEKYAVTYWQAHGNDPPVFEHLTDGDQDVGAIIPDLEANTSYVVQVMAVCTNGLYGRHSDQLVVDIPVIDPETDPDLDPFEFDGEEDYPSTPLWVQPDTNQALYPMQTTTTYPTSTTTEHDIPTLFGEKTTSVSTENHNHASQPTTMTPTTMLSTVKTKQTLSAVIDFKTTPTSPDNHHQVVTVTPITNYTFVNTLKFTTAEQQSPSAFDIKTTPATTENIYIRQKHPAQPSTLSPGIDFTTDVLLSNFSSMAPSVVSEVNDLSDSLVGREVKISPHDAEITSTTVEEDSVLTDSLGSGESTISATDPTSFFHSTEVRVQTATATASVLTTRDTASDGILPPEFNGEKSPTETPVCDSQLCLHAFPVPIPSTFMLSKSASSLDWDNLYTTVPSVPHFLSYPALPFSSSVSYWDVETVSSGGGDGDDGDMLSGSASGATPSNSTLLFQTLPDPTDSELPVLFNSNQNISQLSNTLSTASPSLQPSSALSSDYSSFFTSSLSGSVVEWADLSVVPLTVSQSNNAPCITPHISSSINFQSLNLMPSSSISDIFSVVEGYSIPSFSTVGTVAANLDLSPVIEPSSDLQFSVTANINNIKSSESSLVLGSHVPTEPTTVLSTLIPEATSLLLQSADGSLDSSASGWIVDQDWAQSSASGDETPTPFLPSVVSTEALAEDLALEEHSSSFYFESENVTEKESTVFGVFLRPSPPTVLGGVDEETSGSGESLIDNETSSDFSIPEHADRGSKEEPVEDASNSSHESWVGLVSSVAHHKKAVVPLAVISTLTCLCLIVLIGILIYWRMCFQTAHFYIDDNTSPRIISDSSPMLGHKDEHESLSVEPFVQHVKELHDTKLFRREFEGFNKPRSYIAAQGPLKSSTVDFWRMVWEQNVGIIVMMTNLVENGRRKCDQYWPLESQEEYGHFLVTVRSTRVMAYYTQRTFNIRNTHKKKSSQKGCVSERTVVQYHYTQWPDLGVPECVLPVLSFVRKSSRAWTKDMGPILIHCSAGVGRTGIYIVLDSMIKQIKEQGLVNIMGFLKHIRTQRNYLVQTEEQYIFIHDALVEAILSRETDVPAGRFHSYVNNLLTTDSSCTTCLEKQFKLVTQPSAKPDSLTALKDCNKDKNRSTSLIPGEI</sequence>
<comment type="caution">
    <text evidence="13">The sequence shown here is derived from an EMBL/GenBank/DDBJ whole genome shotgun (WGS) entry which is preliminary data.</text>
</comment>
<evidence type="ECO:0000256" key="6">
    <source>
        <dbReference type="ARBA" id="ARBA00023136"/>
    </source>
</evidence>
<dbReference type="OrthoDB" id="429145at2759"/>
<feature type="domain" description="Fibronectin type-III" evidence="12">
    <location>
        <begin position="102"/>
        <end position="199"/>
    </location>
</feature>
<feature type="transmembrane region" description="Helical" evidence="9">
    <location>
        <begin position="903"/>
        <end position="928"/>
    </location>
</feature>
<dbReference type="EC" id="3.1.3.48" evidence="2"/>
<evidence type="ECO:0000313" key="13">
    <source>
        <dbReference type="EMBL" id="TSM52345.1"/>
    </source>
</evidence>
<evidence type="ECO:0000256" key="9">
    <source>
        <dbReference type="SAM" id="Phobius"/>
    </source>
</evidence>